<dbReference type="EMBL" id="CAJNOK010034032">
    <property type="protein sequence ID" value="CAF1500289.1"/>
    <property type="molecule type" value="Genomic_DNA"/>
</dbReference>
<accession>A0A8S2TI44</accession>
<proteinExistence type="predicted"/>
<dbReference type="AlphaFoldDB" id="A0A8S2TI44"/>
<dbReference type="EMBL" id="CAJOBA010056041">
    <property type="protein sequence ID" value="CAF4288833.1"/>
    <property type="molecule type" value="Genomic_DNA"/>
</dbReference>
<dbReference type="Proteomes" id="UP000677228">
    <property type="component" value="Unassembled WGS sequence"/>
</dbReference>
<comment type="caution">
    <text evidence="3">The sequence shown here is derived from an EMBL/GenBank/DDBJ whole genome shotgun (WGS) entry which is preliminary data.</text>
</comment>
<protein>
    <submittedName>
        <fullName evidence="3">Uncharacterized protein</fullName>
    </submittedName>
</protein>
<organism evidence="3 4">
    <name type="scientific">Didymodactylos carnosus</name>
    <dbReference type="NCBI Taxonomy" id="1234261"/>
    <lineage>
        <taxon>Eukaryota</taxon>
        <taxon>Metazoa</taxon>
        <taxon>Spiralia</taxon>
        <taxon>Gnathifera</taxon>
        <taxon>Rotifera</taxon>
        <taxon>Eurotatoria</taxon>
        <taxon>Bdelloidea</taxon>
        <taxon>Philodinida</taxon>
        <taxon>Philodinidae</taxon>
        <taxon>Didymodactylos</taxon>
    </lineage>
</organism>
<sequence>MANCKNMVLLPPSAFDPSSLISSTTTSNATINHYEMNTDTVHEQLEQLQTEISRLKNNNELLKTSGRDLLEHAPTLISLPRRSNIVQETLEDIIKRQAQEIQRLRTELEREKT</sequence>
<dbReference type="Proteomes" id="UP000682733">
    <property type="component" value="Unassembled WGS sequence"/>
</dbReference>
<keyword evidence="1" id="KW-0175">Coiled coil</keyword>
<evidence type="ECO:0000313" key="4">
    <source>
        <dbReference type="Proteomes" id="UP000682733"/>
    </source>
</evidence>
<reference evidence="3" key="1">
    <citation type="submission" date="2021-02" db="EMBL/GenBank/DDBJ databases">
        <authorList>
            <person name="Nowell W R."/>
        </authorList>
    </citation>
    <scope>NUCLEOTIDE SEQUENCE</scope>
</reference>
<gene>
    <name evidence="2" type="ORF">OVA965_LOCUS36905</name>
    <name evidence="3" type="ORF">TMI583_LOCUS37942</name>
</gene>
<evidence type="ECO:0000256" key="1">
    <source>
        <dbReference type="SAM" id="Coils"/>
    </source>
</evidence>
<name>A0A8S2TI44_9BILA</name>
<feature type="non-terminal residue" evidence="3">
    <location>
        <position position="113"/>
    </location>
</feature>
<evidence type="ECO:0000313" key="3">
    <source>
        <dbReference type="EMBL" id="CAF4288833.1"/>
    </source>
</evidence>
<evidence type="ECO:0000313" key="2">
    <source>
        <dbReference type="EMBL" id="CAF1500289.1"/>
    </source>
</evidence>
<feature type="coiled-coil region" evidence="1">
    <location>
        <begin position="31"/>
        <end position="111"/>
    </location>
</feature>